<feature type="signal peptide" evidence="1">
    <location>
        <begin position="1"/>
        <end position="23"/>
    </location>
</feature>
<name>A0ABW1XK31_9ALTE</name>
<dbReference type="Gene3D" id="3.40.50.10610">
    <property type="entry name" value="ABC-type transport auxiliary lipoprotein component"/>
    <property type="match status" value="1"/>
</dbReference>
<keyword evidence="6" id="KW-1185">Reference proteome</keyword>
<dbReference type="RefSeq" id="WP_131258351.1">
    <property type="nucleotide sequence ID" value="NZ_JBHSUS010000001.1"/>
</dbReference>
<sequence length="383" mass="42888">MRTTQLWRAVWIGLTMLASPVNAGWIEAQGSAEVKQGNQQLARQQATEQAVRQALLFAGASVNSVQRVTNGLLTDDMLEVRASGDINSMEIIAEDYSGDIVTVSIRADIFANTDVCRPGDYQKTLVTTWAPIKHKDHATYGGIFDIGKALPDYLRRQFAAEARHSMVKHIEPIALTDDLQNAEQAVLLAQKADSQFVLFISIDDLSVETPRHNSLAFWKDATPSRYVNMNTQLYNGATGELLMEKRLASSDLWEFDWQEQLDSFSPRLWQSRWGQMLQHQLANLAIQVDEQLACIPAYGRVTQVSGDAINIDLGKQQGVRVGDRLQLFQLQQFYDASGELNSRYVLHPVEVEVKQVFTNSALVMSADDALLANIQANDFVMRR</sequence>
<reference evidence="6" key="1">
    <citation type="journal article" date="2019" name="Int. J. Syst. Evol. Microbiol.">
        <title>The Global Catalogue of Microorganisms (GCM) 10K type strain sequencing project: providing services to taxonomists for standard genome sequencing and annotation.</title>
        <authorList>
            <consortium name="The Broad Institute Genomics Platform"/>
            <consortium name="The Broad Institute Genome Sequencing Center for Infectious Disease"/>
            <person name="Wu L."/>
            <person name="Ma J."/>
        </authorList>
    </citation>
    <scope>NUCLEOTIDE SEQUENCE [LARGE SCALE GENOMIC DNA]</scope>
    <source>
        <strain evidence="6">CGMCC 1.16031</strain>
    </source>
</reference>
<proteinExistence type="predicted"/>
<dbReference type="InterPro" id="IPR032386">
    <property type="entry name" value="FlgT_M"/>
</dbReference>
<dbReference type="Proteomes" id="UP001596364">
    <property type="component" value="Unassembled WGS sequence"/>
</dbReference>
<dbReference type="Pfam" id="PF16548">
    <property type="entry name" value="FlgT_N"/>
    <property type="match status" value="1"/>
</dbReference>
<keyword evidence="5" id="KW-0969">Cilium</keyword>
<evidence type="ECO:0000259" key="3">
    <source>
        <dbReference type="Pfam" id="PF16539"/>
    </source>
</evidence>
<evidence type="ECO:0000256" key="1">
    <source>
        <dbReference type="SAM" id="SignalP"/>
    </source>
</evidence>
<feature type="chain" id="PRO_5046714427" evidence="1">
    <location>
        <begin position="24"/>
        <end position="383"/>
    </location>
</feature>
<feature type="domain" description="Flagellar assembly protein T C-terminal" evidence="2">
    <location>
        <begin position="307"/>
        <end position="381"/>
    </location>
</feature>
<feature type="domain" description="Flagellar assembly protein T N-terminal" evidence="4">
    <location>
        <begin position="25"/>
        <end position="110"/>
    </location>
</feature>
<evidence type="ECO:0000259" key="2">
    <source>
        <dbReference type="Pfam" id="PF16538"/>
    </source>
</evidence>
<organism evidence="5 6">
    <name type="scientific">Pseudobowmanella zhangzhouensis</name>
    <dbReference type="NCBI Taxonomy" id="1537679"/>
    <lineage>
        <taxon>Bacteria</taxon>
        <taxon>Pseudomonadati</taxon>
        <taxon>Pseudomonadota</taxon>
        <taxon>Gammaproteobacteria</taxon>
        <taxon>Alteromonadales</taxon>
        <taxon>Alteromonadaceae</taxon>
    </lineage>
</organism>
<keyword evidence="1" id="KW-0732">Signal</keyword>
<dbReference type="InterPro" id="IPR032370">
    <property type="entry name" value="FlgT_N"/>
</dbReference>
<protein>
    <submittedName>
        <fullName evidence="5">Flagellar assembly protein T N-terminal domain-containing protein</fullName>
    </submittedName>
</protein>
<keyword evidence="5" id="KW-0966">Cell projection</keyword>
<gene>
    <name evidence="5" type="ORF">ACFP85_10400</name>
</gene>
<dbReference type="InterPro" id="IPR038180">
    <property type="entry name" value="FlgT_N_sf"/>
</dbReference>
<keyword evidence="5" id="KW-0282">Flagellum</keyword>
<evidence type="ECO:0000313" key="5">
    <source>
        <dbReference type="EMBL" id="MFC6440557.1"/>
    </source>
</evidence>
<dbReference type="Gene3D" id="2.40.10.410">
    <property type="entry name" value="FlgT, C-terminal domain"/>
    <property type="match status" value="1"/>
</dbReference>
<dbReference type="InterPro" id="IPR038165">
    <property type="entry name" value="FlgT_C_sf"/>
</dbReference>
<accession>A0ABW1XK31</accession>
<dbReference type="InterPro" id="IPR032388">
    <property type="entry name" value="FlgT_C"/>
</dbReference>
<comment type="caution">
    <text evidence="5">The sequence shown here is derived from an EMBL/GenBank/DDBJ whole genome shotgun (WGS) entry which is preliminary data.</text>
</comment>
<evidence type="ECO:0000259" key="4">
    <source>
        <dbReference type="Pfam" id="PF16548"/>
    </source>
</evidence>
<dbReference type="EMBL" id="JBHSUS010000001">
    <property type="protein sequence ID" value="MFC6440557.1"/>
    <property type="molecule type" value="Genomic_DNA"/>
</dbReference>
<dbReference type="Pfam" id="PF16538">
    <property type="entry name" value="FlgT_C"/>
    <property type="match status" value="1"/>
</dbReference>
<dbReference type="Pfam" id="PF16539">
    <property type="entry name" value="FlgT_M"/>
    <property type="match status" value="1"/>
</dbReference>
<evidence type="ECO:0000313" key="6">
    <source>
        <dbReference type="Proteomes" id="UP001596364"/>
    </source>
</evidence>
<feature type="domain" description="Flagellar assembly protein T middle" evidence="3">
    <location>
        <begin position="116"/>
        <end position="262"/>
    </location>
</feature>
<dbReference type="Gene3D" id="3.30.1660.40">
    <property type="entry name" value="FlgT, N-terminal domain"/>
    <property type="match status" value="1"/>
</dbReference>